<protein>
    <submittedName>
        <fullName evidence="1">Lipopeptide mating pheromone Bap2(3)</fullName>
    </submittedName>
</protein>
<name>Q6UEE3_SCHCO</name>
<dbReference type="AlphaFoldDB" id="Q6UEE3"/>
<dbReference type="GO" id="GO:0000772">
    <property type="term" value="F:mating pheromone activity"/>
    <property type="evidence" value="ECO:0007669"/>
    <property type="project" value="InterPro"/>
</dbReference>
<evidence type="ECO:0000313" key="1">
    <source>
        <dbReference type="EMBL" id="AAR99617.1"/>
    </source>
</evidence>
<dbReference type="GO" id="GO:0016020">
    <property type="term" value="C:membrane"/>
    <property type="evidence" value="ECO:0007669"/>
    <property type="project" value="InterPro"/>
</dbReference>
<reference evidence="1" key="1">
    <citation type="journal article" date="2004" name="Fungal Genet. Biol.">
        <title>Crossing the boundary between the Balpha and Bbeta mating-type loci in Schizophyllum commune.</title>
        <authorList>
            <person name="Fowler T.J."/>
            <person name="Mitton M.F."/>
            <person name="Rees E.I."/>
            <person name="Raper C.A."/>
        </authorList>
    </citation>
    <scope>NUCLEOTIDE SEQUENCE</scope>
    <source>
        <strain evidence="1">T26</strain>
    </source>
</reference>
<dbReference type="InterPro" id="IPR012597">
    <property type="entry name" value="Pheromone"/>
</dbReference>
<dbReference type="Pfam" id="PF08015">
    <property type="entry name" value="Pheromone"/>
    <property type="match status" value="1"/>
</dbReference>
<organism evidence="1">
    <name type="scientific">Schizophyllum commune</name>
    <name type="common">Split gill fungus</name>
    <dbReference type="NCBI Taxonomy" id="5334"/>
    <lineage>
        <taxon>Eukaryota</taxon>
        <taxon>Fungi</taxon>
        <taxon>Dikarya</taxon>
        <taxon>Basidiomycota</taxon>
        <taxon>Agaricomycotina</taxon>
        <taxon>Agaricomycetes</taxon>
        <taxon>Agaricomycetidae</taxon>
        <taxon>Agaricales</taxon>
        <taxon>Schizophyllaceae</taxon>
        <taxon>Schizophyllum</taxon>
    </lineage>
</organism>
<dbReference type="EMBL" id="AY371493">
    <property type="protein sequence ID" value="AAR99617.1"/>
    <property type="molecule type" value="Genomic_DNA"/>
</dbReference>
<accession>Q6UEE3</accession>
<sequence>MDAFTELFPALALDASSSAGPSSSGSACSLTSCSSFAEHALPADDPEGVVPCFGGAAAHDAETLAWLVDAEKPGGSLTYAWCVVA</sequence>
<proteinExistence type="predicted"/>